<feature type="compositionally biased region" description="Basic and acidic residues" evidence="1">
    <location>
        <begin position="105"/>
        <end position="114"/>
    </location>
</feature>
<dbReference type="Proteomes" id="UP000566819">
    <property type="component" value="Unassembled WGS sequence"/>
</dbReference>
<feature type="compositionally biased region" description="Basic and acidic residues" evidence="1">
    <location>
        <begin position="205"/>
        <end position="215"/>
    </location>
</feature>
<feature type="compositionally biased region" description="Basic residues" evidence="1">
    <location>
        <begin position="216"/>
        <end position="226"/>
    </location>
</feature>
<name>A0A8H4RWY7_9HELO</name>
<gene>
    <name evidence="2" type="ORF">G7Y89_g1126</name>
</gene>
<keyword evidence="3" id="KW-1185">Reference proteome</keyword>
<organism evidence="2 3">
    <name type="scientific">Cudoniella acicularis</name>
    <dbReference type="NCBI Taxonomy" id="354080"/>
    <lineage>
        <taxon>Eukaryota</taxon>
        <taxon>Fungi</taxon>
        <taxon>Dikarya</taxon>
        <taxon>Ascomycota</taxon>
        <taxon>Pezizomycotina</taxon>
        <taxon>Leotiomycetes</taxon>
        <taxon>Helotiales</taxon>
        <taxon>Tricladiaceae</taxon>
        <taxon>Cudoniella</taxon>
    </lineage>
</organism>
<dbReference type="OrthoDB" id="5420958at2759"/>
<feature type="compositionally biased region" description="Acidic residues" evidence="1">
    <location>
        <begin position="194"/>
        <end position="204"/>
    </location>
</feature>
<dbReference type="AlphaFoldDB" id="A0A8H4RWY7"/>
<protein>
    <submittedName>
        <fullName evidence="2">Uncharacterized protein</fullName>
    </submittedName>
</protein>
<accession>A0A8H4RWY7</accession>
<evidence type="ECO:0000256" key="1">
    <source>
        <dbReference type="SAM" id="MobiDB-lite"/>
    </source>
</evidence>
<dbReference type="EMBL" id="JAAMPI010000042">
    <property type="protein sequence ID" value="KAF4636946.1"/>
    <property type="molecule type" value="Genomic_DNA"/>
</dbReference>
<proteinExistence type="predicted"/>
<evidence type="ECO:0000313" key="3">
    <source>
        <dbReference type="Proteomes" id="UP000566819"/>
    </source>
</evidence>
<feature type="compositionally biased region" description="Basic residues" evidence="1">
    <location>
        <begin position="181"/>
        <end position="190"/>
    </location>
</feature>
<feature type="region of interest" description="Disordered" evidence="1">
    <location>
        <begin position="83"/>
        <end position="124"/>
    </location>
</feature>
<comment type="caution">
    <text evidence="2">The sequence shown here is derived from an EMBL/GenBank/DDBJ whole genome shotgun (WGS) entry which is preliminary data.</text>
</comment>
<feature type="region of interest" description="Disordered" evidence="1">
    <location>
        <begin position="178"/>
        <end position="236"/>
    </location>
</feature>
<reference evidence="2 3" key="1">
    <citation type="submission" date="2020-03" db="EMBL/GenBank/DDBJ databases">
        <title>Draft Genome Sequence of Cudoniella acicularis.</title>
        <authorList>
            <person name="Buettner E."/>
            <person name="Kellner H."/>
        </authorList>
    </citation>
    <scope>NUCLEOTIDE SEQUENCE [LARGE SCALE GENOMIC DNA]</scope>
    <source>
        <strain evidence="2 3">DSM 108380</strain>
    </source>
</reference>
<evidence type="ECO:0000313" key="2">
    <source>
        <dbReference type="EMBL" id="KAF4636946.1"/>
    </source>
</evidence>
<sequence>MSRELVAQCGVPLEVSTAATCQVLRRAATQPFQSPSPSPSKVRRLCFMSDRASKALAEASLPGEPQTYDARSKRSGVPLTTLYYRNHGRRSKEEKAQGQQYLTPSEEKALEKKTPKPPAKSTVTRANKIKDAYTLNKTSIQRLQRRVQKLTNAGQRSIAYYALLDKRNQLLMKMNNEAKVRRSTNRKRKSATLEADEPEAEAEPEVAHAAKEVITGKRKRGRKHKSAVREGDAPEQEVAQTIEVPVPWRALVAQSVIVLLAGMILSGGTQYSWLTCLR</sequence>